<feature type="transmembrane region" description="Helical" evidence="1">
    <location>
        <begin position="348"/>
        <end position="365"/>
    </location>
</feature>
<feature type="transmembrane region" description="Helical" evidence="1">
    <location>
        <begin position="317"/>
        <end position="336"/>
    </location>
</feature>
<feature type="transmembrane region" description="Helical" evidence="1">
    <location>
        <begin position="209"/>
        <end position="226"/>
    </location>
</feature>
<keyword evidence="3" id="KW-1185">Reference proteome</keyword>
<feature type="transmembrane region" description="Helical" evidence="1">
    <location>
        <begin position="133"/>
        <end position="149"/>
    </location>
</feature>
<dbReference type="Pfam" id="PF10101">
    <property type="entry name" value="DUF2339"/>
    <property type="match status" value="1"/>
</dbReference>
<gene>
    <name evidence="2" type="ORF">C900_05699</name>
</gene>
<dbReference type="PANTHER" id="PTHR38434:SF1">
    <property type="entry name" value="BLL2549 PROTEIN"/>
    <property type="match status" value="1"/>
</dbReference>
<evidence type="ECO:0000313" key="3">
    <source>
        <dbReference type="Proteomes" id="UP000011135"/>
    </source>
</evidence>
<feature type="transmembrane region" description="Helical" evidence="1">
    <location>
        <begin position="735"/>
        <end position="755"/>
    </location>
</feature>
<keyword evidence="1" id="KW-1133">Transmembrane helix</keyword>
<dbReference type="STRING" id="1237149.C900_05699"/>
<feature type="transmembrane region" description="Helical" evidence="1">
    <location>
        <begin position="709"/>
        <end position="729"/>
    </location>
</feature>
<feature type="transmembrane region" description="Helical" evidence="1">
    <location>
        <begin position="258"/>
        <end position="279"/>
    </location>
</feature>
<dbReference type="eggNOG" id="COG5373">
    <property type="taxonomic scope" value="Bacteria"/>
</dbReference>
<feature type="transmembrane region" description="Helical" evidence="1">
    <location>
        <begin position="374"/>
        <end position="392"/>
    </location>
</feature>
<evidence type="ECO:0008006" key="4">
    <source>
        <dbReference type="Google" id="ProtNLM"/>
    </source>
</evidence>
<feature type="transmembrane region" description="Helical" evidence="1">
    <location>
        <begin position="495"/>
        <end position="516"/>
    </location>
</feature>
<feature type="transmembrane region" description="Helical" evidence="1">
    <location>
        <begin position="232"/>
        <end position="251"/>
    </location>
</feature>
<keyword evidence="1" id="KW-0812">Transmembrane</keyword>
<comment type="caution">
    <text evidence="2">The sequence shown here is derived from an EMBL/GenBank/DDBJ whole genome shotgun (WGS) entry which is preliminary data.</text>
</comment>
<feature type="transmembrane region" description="Helical" evidence="1">
    <location>
        <begin position="548"/>
        <end position="566"/>
    </location>
</feature>
<protein>
    <recommendedName>
        <fullName evidence="4">DUF2339 domain-containing protein</fullName>
    </recommendedName>
</protein>
<feature type="transmembrane region" description="Helical" evidence="1">
    <location>
        <begin position="100"/>
        <end position="121"/>
    </location>
</feature>
<dbReference type="PANTHER" id="PTHR38434">
    <property type="entry name" value="BLL2549 PROTEIN"/>
    <property type="match status" value="1"/>
</dbReference>
<dbReference type="PATRIC" id="fig|1237149.3.peg.5081"/>
<dbReference type="AlphaFoldDB" id="L8JKY0"/>
<accession>L8JKY0</accession>
<feature type="transmembrane region" description="Helical" evidence="1">
    <location>
        <begin position="181"/>
        <end position="202"/>
    </location>
</feature>
<proteinExistence type="predicted"/>
<feature type="transmembrane region" description="Helical" evidence="1">
    <location>
        <begin position="285"/>
        <end position="305"/>
    </location>
</feature>
<feature type="transmembrane region" description="Helical" evidence="1">
    <location>
        <begin position="682"/>
        <end position="702"/>
    </location>
</feature>
<evidence type="ECO:0000256" key="1">
    <source>
        <dbReference type="SAM" id="Phobius"/>
    </source>
</evidence>
<feature type="transmembrane region" description="Helical" evidence="1">
    <location>
        <begin position="462"/>
        <end position="479"/>
    </location>
</feature>
<organism evidence="2 3">
    <name type="scientific">Fulvivirga imtechensis AK7</name>
    <dbReference type="NCBI Taxonomy" id="1237149"/>
    <lineage>
        <taxon>Bacteria</taxon>
        <taxon>Pseudomonadati</taxon>
        <taxon>Bacteroidota</taxon>
        <taxon>Cytophagia</taxon>
        <taxon>Cytophagales</taxon>
        <taxon>Fulvivirgaceae</taxon>
        <taxon>Fulvivirga</taxon>
    </lineage>
</organism>
<dbReference type="InterPro" id="IPR019286">
    <property type="entry name" value="DUF2339_TM"/>
</dbReference>
<dbReference type="EMBL" id="AMZN01000089">
    <property type="protein sequence ID" value="ELR68873.1"/>
    <property type="molecule type" value="Genomic_DNA"/>
</dbReference>
<dbReference type="Proteomes" id="UP000011135">
    <property type="component" value="Unassembled WGS sequence"/>
</dbReference>
<feature type="transmembrane region" description="Helical" evidence="1">
    <location>
        <begin position="156"/>
        <end position="175"/>
    </location>
</feature>
<feature type="transmembrane region" description="Helical" evidence="1">
    <location>
        <begin position="615"/>
        <end position="637"/>
    </location>
</feature>
<feature type="transmembrane region" description="Helical" evidence="1">
    <location>
        <begin position="649"/>
        <end position="670"/>
    </location>
</feature>
<evidence type="ECO:0000313" key="2">
    <source>
        <dbReference type="EMBL" id="ELR68873.1"/>
    </source>
</evidence>
<reference evidence="2 3" key="1">
    <citation type="submission" date="2012-12" db="EMBL/GenBank/DDBJ databases">
        <title>Genome assembly of Fulvivirga imtechensis AK7.</title>
        <authorList>
            <person name="Nupur N."/>
            <person name="Khatri I."/>
            <person name="Kumar R."/>
            <person name="Subramanian S."/>
            <person name="Pinnaka A."/>
        </authorList>
    </citation>
    <scope>NUCLEOTIDE SEQUENCE [LARGE SCALE GENOMIC DNA]</scope>
    <source>
        <strain evidence="2 3">AK7</strain>
    </source>
</reference>
<keyword evidence="1" id="KW-0472">Membrane</keyword>
<sequence length="768" mass="87857">MASDQEKVNQLFDKLDLLLKQQESFQREIQSLRLEIDALNHPKEARDVQPKMVPEPEVIPSAPLAAGEQKHPVKEIKRKAPVINFPSVKSDLEKFIGENLISKIGIAITVIGVAIGAKYAIDNQLISPLTRIIFGYLIGLGLLGFALKLKAKHENFSAVLLSGAMAIFYFITYAAHDFYGLFPQSLAFALMVVFTAFTVMAAIKYNMAVIAHIGLVGAYAVPFLLSDGSGKVAVLFSYMSIINTGILVVAFKRYWKSLYYSAFAFTWLIFIGWYTTTYYEPDHFGLALSFLTLFFLIFYATFLSYKLIKKEKYGKGDIVMLLLNSFIYFGIGYALLESHEVGKELPGLFTLANAVVHFVVSRVIYKNQQADKNLFYLAIGLVLVFITIAIPVQLDGNWVTLLWAGEAALLFRIGRGKKITTYEKLSYPLMLLAFFSILHDWSDYNVYTYYEPEEWMTPIFNIYFLTSMLFVAAFGYINYYNRKEKAVPESKGRNWLYLIMSFCMPAILLLTLYKAFQLEIAYFWDKQFNYSSEEYSEQNFDLLQFKSIWILNYSMFFLTVLSFVNLKKIRNNVLTYVTLGFSALLIIIFLTQGLLLLSELRESYLYTNSEYYTPGVFHILIRYISIAFAGALVFAIHKYIQQEFDKPDFNVIFDLLLHIFLLWVISSELINWMDIAGFTQSYKLGLSILWGLYSLLLIALGIIKRKKHLRIGAIALFGVTLIKLFFYDIASLDTIAKTIVFVSLGVLLLIISFLYNKYKHIIANENEG</sequence>
<feature type="transmembrane region" description="Helical" evidence="1">
    <location>
        <begin position="573"/>
        <end position="595"/>
    </location>
</feature>
<dbReference type="RefSeq" id="WP_009582809.1">
    <property type="nucleotide sequence ID" value="NZ_AMZN01000089.1"/>
</dbReference>
<dbReference type="OrthoDB" id="666059at2"/>
<name>L8JKY0_9BACT</name>